<keyword evidence="3" id="KW-0479">Metal-binding</keyword>
<evidence type="ECO:0000256" key="10">
    <source>
        <dbReference type="SAM" id="Phobius"/>
    </source>
</evidence>
<dbReference type="InterPro" id="IPR001841">
    <property type="entry name" value="Znf_RING"/>
</dbReference>
<keyword evidence="7" id="KW-0862">Zinc</keyword>
<dbReference type="Proteomes" id="UP000636479">
    <property type="component" value="Unassembled WGS sequence"/>
</dbReference>
<keyword evidence="10" id="KW-1133">Transmembrane helix</keyword>
<dbReference type="OrthoDB" id="1681166at2759"/>
<evidence type="ECO:0000256" key="9">
    <source>
        <dbReference type="PROSITE-ProRule" id="PRU00175"/>
    </source>
</evidence>
<evidence type="ECO:0000313" key="13">
    <source>
        <dbReference type="Proteomes" id="UP000636479"/>
    </source>
</evidence>
<evidence type="ECO:0000256" key="2">
    <source>
        <dbReference type="ARBA" id="ARBA00022618"/>
    </source>
</evidence>
<evidence type="ECO:0000256" key="5">
    <source>
        <dbReference type="ARBA" id="ARBA00022776"/>
    </source>
</evidence>
<dbReference type="GO" id="GO:0031145">
    <property type="term" value="P:anaphase-promoting complex-dependent catabolic process"/>
    <property type="evidence" value="ECO:0007669"/>
    <property type="project" value="InterPro"/>
</dbReference>
<dbReference type="PANTHER" id="PTHR11210">
    <property type="entry name" value="RING BOX"/>
    <property type="match status" value="1"/>
</dbReference>
<accession>A0A8H6S386</accession>
<keyword evidence="13" id="KW-1185">Reference proteome</keyword>
<evidence type="ECO:0000256" key="8">
    <source>
        <dbReference type="ARBA" id="ARBA00023306"/>
    </source>
</evidence>
<evidence type="ECO:0000256" key="6">
    <source>
        <dbReference type="ARBA" id="ARBA00022786"/>
    </source>
</evidence>
<keyword evidence="6" id="KW-0833">Ubl conjugation pathway</keyword>
<dbReference type="Pfam" id="PF12861">
    <property type="entry name" value="zf-ANAPC11"/>
    <property type="match status" value="1"/>
</dbReference>
<dbReference type="GO" id="GO:0097602">
    <property type="term" value="F:cullin family protein binding"/>
    <property type="evidence" value="ECO:0007669"/>
    <property type="project" value="InterPro"/>
</dbReference>
<evidence type="ECO:0000256" key="7">
    <source>
        <dbReference type="ARBA" id="ARBA00022833"/>
    </source>
</evidence>
<dbReference type="GO" id="GO:0061630">
    <property type="term" value="F:ubiquitin protein ligase activity"/>
    <property type="evidence" value="ECO:0007669"/>
    <property type="project" value="InterPro"/>
</dbReference>
<keyword evidence="8" id="KW-0131">Cell cycle</keyword>
<dbReference type="InterPro" id="IPR013083">
    <property type="entry name" value="Znf_RING/FYVE/PHD"/>
</dbReference>
<dbReference type="SUPFAM" id="SSF57850">
    <property type="entry name" value="RING/U-box"/>
    <property type="match status" value="1"/>
</dbReference>
<reference evidence="12" key="1">
    <citation type="submission" date="2020-05" db="EMBL/GenBank/DDBJ databases">
        <title>Mycena genomes resolve the evolution of fungal bioluminescence.</title>
        <authorList>
            <person name="Tsai I.J."/>
        </authorList>
    </citation>
    <scope>NUCLEOTIDE SEQUENCE</scope>
    <source>
        <strain evidence="12">171206Taipei</strain>
    </source>
</reference>
<evidence type="ECO:0000256" key="1">
    <source>
        <dbReference type="ARBA" id="ARBA00013928"/>
    </source>
</evidence>
<evidence type="ECO:0000313" key="12">
    <source>
        <dbReference type="EMBL" id="KAF7291236.1"/>
    </source>
</evidence>
<dbReference type="GO" id="GO:0005680">
    <property type="term" value="C:anaphase-promoting complex"/>
    <property type="evidence" value="ECO:0007669"/>
    <property type="project" value="InterPro"/>
</dbReference>
<dbReference type="GeneID" id="59351668"/>
<dbReference type="Gene3D" id="3.30.40.10">
    <property type="entry name" value="Zinc/RING finger domain, C3HC4 (zinc finger)"/>
    <property type="match status" value="1"/>
</dbReference>
<proteinExistence type="predicted"/>
<dbReference type="InterPro" id="IPR051031">
    <property type="entry name" value="RING-box_E3_Ubiquitin_Ligase"/>
</dbReference>
<dbReference type="CDD" id="cd16456">
    <property type="entry name" value="RING-H2_APC11"/>
    <property type="match status" value="1"/>
</dbReference>
<sequence>MKVTIKHWHAVAQWRWDTGADDSASNEEEDVCGICRVAYEGCCPACKVPGDDCPLIWGQCSHVFHMHCLLKWLGTPASKQQCPMDRRAWVTAERKLRFVRRKSLPFTVLLNSFHLLQLICSTLVVLGISPTKLTFAYCRLRAVVSQSSCSQECTSNREHWNDQRPRNNPAATFHQPSHQLLSLDKLLTPT</sequence>
<dbReference type="EMBL" id="JACAZF010000013">
    <property type="protein sequence ID" value="KAF7291236.1"/>
    <property type="molecule type" value="Genomic_DNA"/>
</dbReference>
<dbReference type="InterPro" id="IPR024991">
    <property type="entry name" value="RING-H2_APC11"/>
</dbReference>
<gene>
    <name evidence="12" type="ORF">MIND_01267300</name>
</gene>
<evidence type="ECO:0000256" key="3">
    <source>
        <dbReference type="ARBA" id="ARBA00022723"/>
    </source>
</evidence>
<feature type="transmembrane region" description="Helical" evidence="10">
    <location>
        <begin position="104"/>
        <end position="128"/>
    </location>
</feature>
<evidence type="ECO:0000256" key="4">
    <source>
        <dbReference type="ARBA" id="ARBA00022771"/>
    </source>
</evidence>
<keyword evidence="10" id="KW-0472">Membrane</keyword>
<comment type="caution">
    <text evidence="12">The sequence shown here is derived from an EMBL/GenBank/DDBJ whole genome shotgun (WGS) entry which is preliminary data.</text>
</comment>
<dbReference type="AlphaFoldDB" id="A0A8H6S386"/>
<protein>
    <recommendedName>
        <fullName evidence="1">Anaphase-promoting complex subunit 11</fullName>
    </recommendedName>
</protein>
<dbReference type="GO" id="GO:0008270">
    <property type="term" value="F:zinc ion binding"/>
    <property type="evidence" value="ECO:0007669"/>
    <property type="project" value="UniProtKB-KW"/>
</dbReference>
<keyword evidence="10" id="KW-0812">Transmembrane</keyword>
<evidence type="ECO:0000259" key="11">
    <source>
        <dbReference type="PROSITE" id="PS50089"/>
    </source>
</evidence>
<keyword evidence="4 9" id="KW-0863">Zinc-finger</keyword>
<dbReference type="PROSITE" id="PS50089">
    <property type="entry name" value="ZF_RING_2"/>
    <property type="match status" value="1"/>
</dbReference>
<dbReference type="RefSeq" id="XP_037214358.1">
    <property type="nucleotide sequence ID" value="XM_037369152.1"/>
</dbReference>
<name>A0A8H6S386_9AGAR</name>
<feature type="domain" description="RING-type" evidence="11">
    <location>
        <begin position="43"/>
        <end position="86"/>
    </location>
</feature>
<keyword evidence="5" id="KW-0498">Mitosis</keyword>
<keyword evidence="2" id="KW-0132">Cell division</keyword>
<dbReference type="GO" id="GO:0051301">
    <property type="term" value="P:cell division"/>
    <property type="evidence" value="ECO:0007669"/>
    <property type="project" value="UniProtKB-KW"/>
</dbReference>
<organism evidence="12 13">
    <name type="scientific">Mycena indigotica</name>
    <dbReference type="NCBI Taxonomy" id="2126181"/>
    <lineage>
        <taxon>Eukaryota</taxon>
        <taxon>Fungi</taxon>
        <taxon>Dikarya</taxon>
        <taxon>Basidiomycota</taxon>
        <taxon>Agaricomycotina</taxon>
        <taxon>Agaricomycetes</taxon>
        <taxon>Agaricomycetidae</taxon>
        <taxon>Agaricales</taxon>
        <taxon>Marasmiineae</taxon>
        <taxon>Mycenaceae</taxon>
        <taxon>Mycena</taxon>
    </lineage>
</organism>